<proteinExistence type="predicted"/>
<comment type="caution">
    <text evidence="1">The sequence shown here is derived from an EMBL/GenBank/DDBJ whole genome shotgun (WGS) entry which is preliminary data.</text>
</comment>
<gene>
    <name evidence="1" type="ORF">ACFSR2_03250</name>
</gene>
<protein>
    <submittedName>
        <fullName evidence="1">DNA-binding protein</fullName>
    </submittedName>
</protein>
<dbReference type="EMBL" id="JBHULC010000004">
    <property type="protein sequence ID" value="MFD2519884.1"/>
    <property type="molecule type" value="Genomic_DNA"/>
</dbReference>
<accession>A0ABW5J1P6</accession>
<dbReference type="GO" id="GO:0003677">
    <property type="term" value="F:DNA binding"/>
    <property type="evidence" value="ECO:0007669"/>
    <property type="project" value="UniProtKB-KW"/>
</dbReference>
<organism evidence="1 2">
    <name type="scientific">Emticicia soli</name>
    <dbReference type="NCBI Taxonomy" id="2027878"/>
    <lineage>
        <taxon>Bacteria</taxon>
        <taxon>Pseudomonadati</taxon>
        <taxon>Bacteroidota</taxon>
        <taxon>Cytophagia</taxon>
        <taxon>Cytophagales</taxon>
        <taxon>Leadbetterellaceae</taxon>
        <taxon>Emticicia</taxon>
    </lineage>
</organism>
<keyword evidence="1" id="KW-0238">DNA-binding</keyword>
<name>A0ABW5J1P6_9BACT</name>
<evidence type="ECO:0000313" key="2">
    <source>
        <dbReference type="Proteomes" id="UP001597510"/>
    </source>
</evidence>
<keyword evidence="2" id="KW-1185">Reference proteome</keyword>
<sequence length="101" mass="11793">MAENQNSLVQFFEQTNNKLDRIEQGLIAQKTVLNFEDFCRYVGISKSYGYKLTSLRAVPHFCPHGKTLFFEKAEVDKWLLQNPIRTHTQLQKEVSSNNSRK</sequence>
<evidence type="ECO:0000313" key="1">
    <source>
        <dbReference type="EMBL" id="MFD2519884.1"/>
    </source>
</evidence>
<dbReference type="Proteomes" id="UP001597510">
    <property type="component" value="Unassembled WGS sequence"/>
</dbReference>
<dbReference type="RefSeq" id="WP_340235292.1">
    <property type="nucleotide sequence ID" value="NZ_JBBEWC010000004.1"/>
</dbReference>
<reference evidence="2" key="1">
    <citation type="journal article" date="2019" name="Int. J. Syst. Evol. Microbiol.">
        <title>The Global Catalogue of Microorganisms (GCM) 10K type strain sequencing project: providing services to taxonomists for standard genome sequencing and annotation.</title>
        <authorList>
            <consortium name="The Broad Institute Genomics Platform"/>
            <consortium name="The Broad Institute Genome Sequencing Center for Infectious Disease"/>
            <person name="Wu L."/>
            <person name="Ma J."/>
        </authorList>
    </citation>
    <scope>NUCLEOTIDE SEQUENCE [LARGE SCALE GENOMIC DNA]</scope>
    <source>
        <strain evidence="2">KCTC 52344</strain>
    </source>
</reference>